<organism evidence="3 4">
    <name type="scientific">Jaapia argillacea MUCL 33604</name>
    <dbReference type="NCBI Taxonomy" id="933084"/>
    <lineage>
        <taxon>Eukaryota</taxon>
        <taxon>Fungi</taxon>
        <taxon>Dikarya</taxon>
        <taxon>Basidiomycota</taxon>
        <taxon>Agaricomycotina</taxon>
        <taxon>Agaricomycetes</taxon>
        <taxon>Agaricomycetidae</taxon>
        <taxon>Jaapiales</taxon>
        <taxon>Jaapiaceae</taxon>
        <taxon>Jaapia</taxon>
    </lineage>
</organism>
<reference evidence="4" key="1">
    <citation type="journal article" date="2014" name="Proc. Natl. Acad. Sci. U.S.A.">
        <title>Extensive sampling of basidiomycete genomes demonstrates inadequacy of the white-rot/brown-rot paradigm for wood decay fungi.</title>
        <authorList>
            <person name="Riley R."/>
            <person name="Salamov A.A."/>
            <person name="Brown D.W."/>
            <person name="Nagy L.G."/>
            <person name="Floudas D."/>
            <person name="Held B.W."/>
            <person name="Levasseur A."/>
            <person name="Lombard V."/>
            <person name="Morin E."/>
            <person name="Otillar R."/>
            <person name="Lindquist E.A."/>
            <person name="Sun H."/>
            <person name="LaButti K.M."/>
            <person name="Schmutz J."/>
            <person name="Jabbour D."/>
            <person name="Luo H."/>
            <person name="Baker S.E."/>
            <person name="Pisabarro A.G."/>
            <person name="Walton J.D."/>
            <person name="Blanchette R.A."/>
            <person name="Henrissat B."/>
            <person name="Martin F."/>
            <person name="Cullen D."/>
            <person name="Hibbett D.S."/>
            <person name="Grigoriev I.V."/>
        </authorList>
    </citation>
    <scope>NUCLEOTIDE SEQUENCE [LARGE SCALE GENOMIC DNA]</scope>
    <source>
        <strain evidence="4">MUCL 33604</strain>
    </source>
</reference>
<dbReference type="InterPro" id="IPR041078">
    <property type="entry name" value="Plavaka"/>
</dbReference>
<dbReference type="GO" id="GO:0008270">
    <property type="term" value="F:zinc ion binding"/>
    <property type="evidence" value="ECO:0007669"/>
    <property type="project" value="UniProtKB-KW"/>
</dbReference>
<keyword evidence="1" id="KW-0862">Zinc</keyword>
<dbReference type="InParanoid" id="A0A067Q7S6"/>
<dbReference type="EMBL" id="KL197711">
    <property type="protein sequence ID" value="KDQ62230.1"/>
    <property type="molecule type" value="Genomic_DNA"/>
</dbReference>
<keyword evidence="4" id="KW-1185">Reference proteome</keyword>
<feature type="domain" description="C2H2-type" evidence="2">
    <location>
        <begin position="3"/>
        <end position="31"/>
    </location>
</feature>
<evidence type="ECO:0000259" key="2">
    <source>
        <dbReference type="PROSITE" id="PS50157"/>
    </source>
</evidence>
<accession>A0A067Q7S6</accession>
<name>A0A067Q7S6_9AGAM</name>
<dbReference type="HOGENOM" id="CLU_006344_1_0_1"/>
<evidence type="ECO:0000256" key="1">
    <source>
        <dbReference type="PROSITE-ProRule" id="PRU00042"/>
    </source>
</evidence>
<proteinExistence type="predicted"/>
<dbReference type="Pfam" id="PF18759">
    <property type="entry name" value="Plavaka"/>
    <property type="match status" value="1"/>
</dbReference>
<dbReference type="PROSITE" id="PS00028">
    <property type="entry name" value="ZINC_FINGER_C2H2_1"/>
    <property type="match status" value="1"/>
</dbReference>
<dbReference type="PROSITE" id="PS50157">
    <property type="entry name" value="ZINC_FINGER_C2H2_2"/>
    <property type="match status" value="1"/>
</dbReference>
<dbReference type="AlphaFoldDB" id="A0A067Q7S6"/>
<keyword evidence="1" id="KW-0863">Zinc-finger</keyword>
<sequence>MACWCNICKRTFPTLSGFIQHNNICHKRPKPLKHQSTFNFHPHLTARKCTEDGAFIPQDAPPPPQDATADWSPFPDEPSFEFAELMFEKIQSSQGDIDELLMILAKKNAQDGCDQEEYVVHTRDSLSVMQSIVGSADFNGSFDYVPFEEYTGPDCQRWSNFMSGRWAFKKADKIAQDPATHSVMLVPIILSADKMTVSVGTGNQEFHLVYISPGNIHNEMRRAHRDIVVPLAFLAIPKASREFDDDEEFWIFKKQVYHRSLAQILSPLRPGMTTPEVMACPNGHFRRAIFELGPFIADYPEQVYLAGIIQGWCPKCQAPPDELEREGRPRFRDHTEVLVETFDPGDLWDVFGVVADVIPFTNYFPQADIHELISPDILHQLIKGTFKDHLVSWVEQYITETAIEGSIVIAAAPPFPGLHRFPEGRRFKQWTGNDSKALMKPIHVLSEEINQPLLPELLRQFLHNQLYRDDELAAADLPLNECPQIRGCISVYHCASTTFYTPSERSGRNGMHRKIIRANPVWQKKHPQYDTVLIKMDHNFPDMRGMLVGHVLQFLSFMHDKGEECDSITGIWVLKPEVIGGRRTVGIVHLDSVVRACHLIGVSGRTPIPVGFAPYHSLEAF</sequence>
<evidence type="ECO:0000313" key="3">
    <source>
        <dbReference type="EMBL" id="KDQ62230.1"/>
    </source>
</evidence>
<dbReference type="OrthoDB" id="3199698at2759"/>
<gene>
    <name evidence="3" type="ORF">JAAARDRAFT_189576</name>
</gene>
<dbReference type="Proteomes" id="UP000027265">
    <property type="component" value="Unassembled WGS sequence"/>
</dbReference>
<keyword evidence="1" id="KW-0479">Metal-binding</keyword>
<protein>
    <recommendedName>
        <fullName evidence="2">C2H2-type domain-containing protein</fullName>
    </recommendedName>
</protein>
<evidence type="ECO:0000313" key="4">
    <source>
        <dbReference type="Proteomes" id="UP000027265"/>
    </source>
</evidence>
<dbReference type="InterPro" id="IPR013087">
    <property type="entry name" value="Znf_C2H2_type"/>
</dbReference>